<comment type="caution">
    <text evidence="2">The sequence shown here is derived from an EMBL/GenBank/DDBJ whole genome shotgun (WGS) entry which is preliminary data.</text>
</comment>
<keyword evidence="1" id="KW-0812">Transmembrane</keyword>
<protein>
    <recommendedName>
        <fullName evidence="4">Bypass of forespore C C-terminal domain-containing protein</fullName>
    </recommendedName>
</protein>
<evidence type="ECO:0000256" key="1">
    <source>
        <dbReference type="SAM" id="Phobius"/>
    </source>
</evidence>
<keyword evidence="1" id="KW-0472">Membrane</keyword>
<keyword evidence="3" id="KW-1185">Reference proteome</keyword>
<dbReference type="RefSeq" id="WP_216440066.1">
    <property type="nucleotide sequence ID" value="NZ_JAHLQF010000003.1"/>
</dbReference>
<feature type="transmembrane region" description="Helical" evidence="1">
    <location>
        <begin position="9"/>
        <end position="28"/>
    </location>
</feature>
<reference evidence="2 3" key="1">
    <citation type="submission" date="2021-06" db="EMBL/GenBank/DDBJ databases">
        <authorList>
            <person name="Sun Q."/>
            <person name="Li D."/>
        </authorList>
    </citation>
    <scope>NUCLEOTIDE SEQUENCE [LARGE SCALE GENOMIC DNA]</scope>
    <source>
        <strain evidence="2 3">MSJ-11</strain>
    </source>
</reference>
<evidence type="ECO:0000313" key="3">
    <source>
        <dbReference type="Proteomes" id="UP000726170"/>
    </source>
</evidence>
<evidence type="ECO:0000313" key="2">
    <source>
        <dbReference type="EMBL" id="MBU5485528.1"/>
    </source>
</evidence>
<organism evidence="2 3">
    <name type="scientific">Clostridium mobile</name>
    <dbReference type="NCBI Taxonomy" id="2841512"/>
    <lineage>
        <taxon>Bacteria</taxon>
        <taxon>Bacillati</taxon>
        <taxon>Bacillota</taxon>
        <taxon>Clostridia</taxon>
        <taxon>Eubacteriales</taxon>
        <taxon>Clostridiaceae</taxon>
        <taxon>Clostridium</taxon>
    </lineage>
</organism>
<dbReference type="EMBL" id="JAHLQF010000003">
    <property type="protein sequence ID" value="MBU5485528.1"/>
    <property type="molecule type" value="Genomic_DNA"/>
</dbReference>
<accession>A0ABS6EJZ2</accession>
<dbReference type="Proteomes" id="UP000726170">
    <property type="component" value="Unassembled WGS sequence"/>
</dbReference>
<proteinExistence type="predicted"/>
<gene>
    <name evidence="2" type="ORF">KQI86_14495</name>
</gene>
<sequence length="201" mass="23533">MDIKKSKKFYVVLIIMVSIIIFSLSYYISIQFFRGKNEEVDDNRIQVNNQIKEGYTQNKDNESISSNSSVVFKIRYRKSGDTLISKVDKVSNLNVKTKGELEEKFKDEYKLTDITDDKIVMVKEVDKYSPNKYVLGIKGDYIAIFRTDSNGEMYIENEEKDITDKRIDNLKEQDIVLLTNGSEYFQCNTREEALSRLEDYE</sequence>
<keyword evidence="1" id="KW-1133">Transmembrane helix</keyword>
<evidence type="ECO:0008006" key="4">
    <source>
        <dbReference type="Google" id="ProtNLM"/>
    </source>
</evidence>
<name>A0ABS6EJZ2_9CLOT</name>